<feature type="region of interest" description="Disordered" evidence="1">
    <location>
        <begin position="336"/>
        <end position="359"/>
    </location>
</feature>
<dbReference type="InterPro" id="IPR019285">
    <property type="entry name" value="DUF2336"/>
</dbReference>
<evidence type="ECO:0000313" key="2">
    <source>
        <dbReference type="EMBL" id="SOC21218.1"/>
    </source>
</evidence>
<evidence type="ECO:0000256" key="1">
    <source>
        <dbReference type="SAM" id="MobiDB-lite"/>
    </source>
</evidence>
<name>A0A285THJ7_9HYPH</name>
<gene>
    <name evidence="2" type="ORF">SAMN05421512_11116</name>
</gene>
<reference evidence="2 3" key="1">
    <citation type="submission" date="2017-08" db="EMBL/GenBank/DDBJ databases">
        <authorList>
            <person name="de Groot N.N."/>
        </authorList>
    </citation>
    <scope>NUCLEOTIDE SEQUENCE [LARGE SCALE GENOMIC DNA]</scope>
    <source>
        <strain evidence="2 3">USBA 352</strain>
    </source>
</reference>
<dbReference type="OrthoDB" id="7673009at2"/>
<dbReference type="AlphaFoldDB" id="A0A285THJ7"/>
<dbReference type="STRING" id="538381.GCA_001696535_01828"/>
<protein>
    <submittedName>
        <fullName evidence="2">Uncharacterized conserved protein, DUF2336 family</fullName>
    </submittedName>
</protein>
<accession>A0A285THJ7</accession>
<keyword evidence="3" id="KW-1185">Reference proteome</keyword>
<sequence>MLNELLKLARNPTREARCRLLQRVADLFLDRVGEHSDEELRLFCDIIMKLLDGAELKERARLSQRMAPWSQTPHQIAYRLATDEIVVATPMLELSPALTEADLVKIARRMPESHLLAVARREALPGRVSDALVERGPTKVWRAVAENRRSGLSDWALRTLAKRSLSDTPLRSSMAARGDLTPLICEWLIPHVNASTRVRLEAILSGADPGDLTTPEADSDELRRRYNLFMESCDVDEAWRLVQEGKYGFGSILLVLLAEGRTGDAFELLARQTGESVAAVQRAVFQAGIDELIGLCRVSGTSDQVFLALAHLRCKHLGIPETQAMRWLDAYRRTRAASPGGGGGKSQPRSHRPNGAPLS</sequence>
<proteinExistence type="predicted"/>
<dbReference type="EMBL" id="OBML01000011">
    <property type="protein sequence ID" value="SOC21218.1"/>
    <property type="molecule type" value="Genomic_DNA"/>
</dbReference>
<dbReference type="Proteomes" id="UP000219331">
    <property type="component" value="Unassembled WGS sequence"/>
</dbReference>
<dbReference type="Pfam" id="PF10098">
    <property type="entry name" value="DUF2336"/>
    <property type="match status" value="1"/>
</dbReference>
<organism evidence="2 3">
    <name type="scientific">Stappia indica</name>
    <dbReference type="NCBI Taxonomy" id="538381"/>
    <lineage>
        <taxon>Bacteria</taxon>
        <taxon>Pseudomonadati</taxon>
        <taxon>Pseudomonadota</taxon>
        <taxon>Alphaproteobacteria</taxon>
        <taxon>Hyphomicrobiales</taxon>
        <taxon>Stappiaceae</taxon>
        <taxon>Stappia</taxon>
    </lineage>
</organism>
<dbReference type="RefSeq" id="WP_097175956.1">
    <property type="nucleotide sequence ID" value="NZ_JAJGNR010000004.1"/>
</dbReference>
<evidence type="ECO:0000313" key="3">
    <source>
        <dbReference type="Proteomes" id="UP000219331"/>
    </source>
</evidence>